<protein>
    <recommendedName>
        <fullName evidence="6 17">UDP-N-acetylmuramoylalanine--D-glutamate ligase</fullName>
        <ecNumber evidence="5 17">6.3.2.9</ecNumber>
    </recommendedName>
    <alternativeName>
        <fullName evidence="15 17">D-glutamic acid-adding enzyme</fullName>
    </alternativeName>
    <alternativeName>
        <fullName evidence="14 17">UDP-N-acetylmuramoyl-L-alanyl-D-glutamate synthetase</fullName>
    </alternativeName>
</protein>
<dbReference type="RefSeq" id="WP_094265428.1">
    <property type="nucleotide sequence ID" value="NZ_NOWF01000010.1"/>
</dbReference>
<dbReference type="AlphaFoldDB" id="A0A235B3T1"/>
<organism evidence="21 22">
    <name type="scientific">Paludifilum halophilum</name>
    <dbReference type="NCBI Taxonomy" id="1642702"/>
    <lineage>
        <taxon>Bacteria</taxon>
        <taxon>Bacillati</taxon>
        <taxon>Bacillota</taxon>
        <taxon>Bacilli</taxon>
        <taxon>Bacillales</taxon>
        <taxon>Thermoactinomycetaceae</taxon>
        <taxon>Paludifilum</taxon>
    </lineage>
</organism>
<evidence type="ECO:0000256" key="1">
    <source>
        <dbReference type="ARBA" id="ARBA00002734"/>
    </source>
</evidence>
<keyword evidence="12 17" id="KW-0573">Peptidoglycan synthesis</keyword>
<dbReference type="HAMAP" id="MF_00639">
    <property type="entry name" value="MurD"/>
    <property type="match status" value="1"/>
</dbReference>
<dbReference type="SUPFAM" id="SSF53623">
    <property type="entry name" value="MurD-like peptide ligases, catalytic domain"/>
    <property type="match status" value="1"/>
</dbReference>
<dbReference type="Pfam" id="PF21799">
    <property type="entry name" value="MurD-like_N"/>
    <property type="match status" value="1"/>
</dbReference>
<evidence type="ECO:0000313" key="22">
    <source>
        <dbReference type="Proteomes" id="UP000215459"/>
    </source>
</evidence>
<keyword evidence="17 18" id="KW-0132">Cell division</keyword>
<evidence type="ECO:0000256" key="12">
    <source>
        <dbReference type="ARBA" id="ARBA00022984"/>
    </source>
</evidence>
<dbReference type="PANTHER" id="PTHR43692">
    <property type="entry name" value="UDP-N-ACETYLMURAMOYLALANINE--D-GLUTAMATE LIGASE"/>
    <property type="match status" value="1"/>
</dbReference>
<evidence type="ECO:0000256" key="6">
    <source>
        <dbReference type="ARBA" id="ARBA00015655"/>
    </source>
</evidence>
<keyword evidence="22" id="KW-1185">Reference proteome</keyword>
<dbReference type="Gene3D" id="3.90.190.20">
    <property type="entry name" value="Mur ligase, C-terminal domain"/>
    <property type="match status" value="1"/>
</dbReference>
<dbReference type="Proteomes" id="UP000215459">
    <property type="component" value="Unassembled WGS sequence"/>
</dbReference>
<dbReference type="SUPFAM" id="SSF51984">
    <property type="entry name" value="MurCD N-terminal domain"/>
    <property type="match status" value="1"/>
</dbReference>
<dbReference type="InterPro" id="IPR005762">
    <property type="entry name" value="MurD"/>
</dbReference>
<evidence type="ECO:0000256" key="3">
    <source>
        <dbReference type="ARBA" id="ARBA00004752"/>
    </source>
</evidence>
<evidence type="ECO:0000256" key="13">
    <source>
        <dbReference type="ARBA" id="ARBA00023316"/>
    </source>
</evidence>
<comment type="pathway">
    <text evidence="3 17 18">Cell wall biogenesis; peptidoglycan biosynthesis.</text>
</comment>
<evidence type="ECO:0000256" key="2">
    <source>
        <dbReference type="ARBA" id="ARBA00004496"/>
    </source>
</evidence>
<dbReference type="Pfam" id="PF08245">
    <property type="entry name" value="Mur_ligase_M"/>
    <property type="match status" value="1"/>
</dbReference>
<evidence type="ECO:0000259" key="19">
    <source>
        <dbReference type="Pfam" id="PF02875"/>
    </source>
</evidence>
<dbReference type="GO" id="GO:0008764">
    <property type="term" value="F:UDP-N-acetylmuramoylalanine-D-glutamate ligase activity"/>
    <property type="evidence" value="ECO:0007669"/>
    <property type="project" value="UniProtKB-UniRule"/>
</dbReference>
<evidence type="ECO:0000259" key="20">
    <source>
        <dbReference type="Pfam" id="PF08245"/>
    </source>
</evidence>
<dbReference type="Pfam" id="PF02875">
    <property type="entry name" value="Mur_ligase_C"/>
    <property type="match status" value="1"/>
</dbReference>
<reference evidence="21 22" key="1">
    <citation type="submission" date="2017-07" db="EMBL/GenBank/DDBJ databases">
        <title>The genome sequence of Paludifilum halophilum highlights mechanisms for microbial adaptation to high salt environemnts.</title>
        <authorList>
            <person name="Belbahri L."/>
        </authorList>
    </citation>
    <scope>NUCLEOTIDE SEQUENCE [LARGE SCALE GENOMIC DNA]</scope>
    <source>
        <strain evidence="21 22">DSM 102817</strain>
    </source>
</reference>
<comment type="catalytic activity">
    <reaction evidence="16 17 18">
        <text>UDP-N-acetyl-alpha-D-muramoyl-L-alanine + D-glutamate + ATP = UDP-N-acetyl-alpha-D-muramoyl-L-alanyl-D-glutamate + ADP + phosphate + H(+)</text>
        <dbReference type="Rhea" id="RHEA:16429"/>
        <dbReference type="ChEBI" id="CHEBI:15378"/>
        <dbReference type="ChEBI" id="CHEBI:29986"/>
        <dbReference type="ChEBI" id="CHEBI:30616"/>
        <dbReference type="ChEBI" id="CHEBI:43474"/>
        <dbReference type="ChEBI" id="CHEBI:83898"/>
        <dbReference type="ChEBI" id="CHEBI:83900"/>
        <dbReference type="ChEBI" id="CHEBI:456216"/>
        <dbReference type="EC" id="6.3.2.9"/>
    </reaction>
</comment>
<dbReference type="Gene3D" id="3.40.50.720">
    <property type="entry name" value="NAD(P)-binding Rossmann-like Domain"/>
    <property type="match status" value="1"/>
</dbReference>
<sequence>MIAEDWSGRSVIVLGLARSGVAVTKLLHQLGAKVTVNDRKPRSESPEAEELERMGISVVCGGHPENLIGEGVDLLVKNPGIPYWVPPVQQAIQQGIPVVTEVEVAYRTTASPMIGITGSNGKTTTTALVGRMLSAGGVRSRVAGNIGRALTELVREMDPNERLVAELSSFQLKGVETFRPRIGALLNVVPAHLDYHGTMEDYVRSKEKMFVNQTTDDIAVLNRDSTECRETARRLKGKVWWFSRREPVECGVFIRDGWVIHRTPEAVERKVIHSSEIRLPGVHVENALAAATIALAAGCRLEAVRQELRTFSGVEHRLEYVTDVNGVRYYNDSKATNAKATIAALESFEEPIVLIAGGLDRGTDFRELIPAFGQRLKGIVTYGQAATVLSARAEDAGISRRIRTEDVTEALHAASRMAEAGDIVLLSPACASWDRYTSFEERGSIFKQAVHSL</sequence>
<evidence type="ECO:0000256" key="15">
    <source>
        <dbReference type="ARBA" id="ARBA00032324"/>
    </source>
</evidence>
<dbReference type="InterPro" id="IPR036615">
    <property type="entry name" value="Mur_ligase_C_dom_sf"/>
</dbReference>
<accession>A0A235B3T1</accession>
<evidence type="ECO:0000256" key="16">
    <source>
        <dbReference type="ARBA" id="ARBA00047632"/>
    </source>
</evidence>
<dbReference type="GO" id="GO:0008360">
    <property type="term" value="P:regulation of cell shape"/>
    <property type="evidence" value="ECO:0007669"/>
    <property type="project" value="UniProtKB-KW"/>
</dbReference>
<keyword evidence="10 17" id="KW-0067">ATP-binding</keyword>
<evidence type="ECO:0000256" key="11">
    <source>
        <dbReference type="ARBA" id="ARBA00022960"/>
    </source>
</evidence>
<evidence type="ECO:0000256" key="18">
    <source>
        <dbReference type="RuleBase" id="RU003664"/>
    </source>
</evidence>
<dbReference type="NCBIfam" id="TIGR01087">
    <property type="entry name" value="murD"/>
    <property type="match status" value="1"/>
</dbReference>
<evidence type="ECO:0000256" key="5">
    <source>
        <dbReference type="ARBA" id="ARBA00012212"/>
    </source>
</evidence>
<keyword evidence="13 17" id="KW-0961">Cell wall biogenesis/degradation</keyword>
<comment type="caution">
    <text evidence="21">The sequence shown here is derived from an EMBL/GenBank/DDBJ whole genome shotgun (WGS) entry which is preliminary data.</text>
</comment>
<comment type="subcellular location">
    <subcellularLocation>
        <location evidence="2 17 18">Cytoplasm</location>
    </subcellularLocation>
</comment>
<comment type="similarity">
    <text evidence="4 17">Belongs to the MurCDEF family.</text>
</comment>
<dbReference type="GO" id="GO:0005737">
    <property type="term" value="C:cytoplasm"/>
    <property type="evidence" value="ECO:0007669"/>
    <property type="project" value="UniProtKB-SubCell"/>
</dbReference>
<keyword evidence="7 17" id="KW-0963">Cytoplasm</keyword>
<keyword evidence="17 18" id="KW-0131">Cell cycle</keyword>
<evidence type="ECO:0000256" key="7">
    <source>
        <dbReference type="ARBA" id="ARBA00022490"/>
    </source>
</evidence>
<proteinExistence type="inferred from homology"/>
<dbReference type="EMBL" id="NOWF01000010">
    <property type="protein sequence ID" value="OYD06619.1"/>
    <property type="molecule type" value="Genomic_DNA"/>
</dbReference>
<keyword evidence="8 17" id="KW-0436">Ligase</keyword>
<evidence type="ECO:0000256" key="10">
    <source>
        <dbReference type="ARBA" id="ARBA00022840"/>
    </source>
</evidence>
<evidence type="ECO:0000256" key="14">
    <source>
        <dbReference type="ARBA" id="ARBA00030398"/>
    </source>
</evidence>
<dbReference type="Gene3D" id="3.40.1190.10">
    <property type="entry name" value="Mur-like, catalytic domain"/>
    <property type="match status" value="1"/>
</dbReference>
<keyword evidence="9 17" id="KW-0547">Nucleotide-binding</keyword>
<evidence type="ECO:0000313" key="21">
    <source>
        <dbReference type="EMBL" id="OYD06619.1"/>
    </source>
</evidence>
<name>A0A235B3T1_9BACL</name>
<feature type="binding site" evidence="17">
    <location>
        <begin position="118"/>
        <end position="124"/>
    </location>
    <ligand>
        <name>ATP</name>
        <dbReference type="ChEBI" id="CHEBI:30616"/>
    </ligand>
</feature>
<dbReference type="UniPathway" id="UPA00219"/>
<evidence type="ECO:0000256" key="8">
    <source>
        <dbReference type="ARBA" id="ARBA00022598"/>
    </source>
</evidence>
<feature type="domain" description="Mur ligase central" evidence="20">
    <location>
        <begin position="116"/>
        <end position="293"/>
    </location>
</feature>
<dbReference type="GO" id="GO:0005524">
    <property type="term" value="F:ATP binding"/>
    <property type="evidence" value="ECO:0007669"/>
    <property type="project" value="UniProtKB-UniRule"/>
</dbReference>
<gene>
    <name evidence="17" type="primary">murD</name>
    <name evidence="21" type="ORF">CHM34_15015</name>
</gene>
<dbReference type="InterPro" id="IPR036565">
    <property type="entry name" value="Mur-like_cat_sf"/>
</dbReference>
<dbReference type="EC" id="6.3.2.9" evidence="5 17"/>
<evidence type="ECO:0000256" key="17">
    <source>
        <dbReference type="HAMAP-Rule" id="MF_00639"/>
    </source>
</evidence>
<dbReference type="OrthoDB" id="9809796at2"/>
<evidence type="ECO:0000256" key="4">
    <source>
        <dbReference type="ARBA" id="ARBA00010416"/>
    </source>
</evidence>
<evidence type="ECO:0000256" key="9">
    <source>
        <dbReference type="ARBA" id="ARBA00022741"/>
    </source>
</evidence>
<dbReference type="GO" id="GO:0051301">
    <property type="term" value="P:cell division"/>
    <property type="evidence" value="ECO:0007669"/>
    <property type="project" value="UniProtKB-KW"/>
</dbReference>
<dbReference type="GO" id="GO:0071555">
    <property type="term" value="P:cell wall organization"/>
    <property type="evidence" value="ECO:0007669"/>
    <property type="project" value="UniProtKB-KW"/>
</dbReference>
<dbReference type="InterPro" id="IPR004101">
    <property type="entry name" value="Mur_ligase_C"/>
</dbReference>
<dbReference type="PANTHER" id="PTHR43692:SF1">
    <property type="entry name" value="UDP-N-ACETYLMURAMOYLALANINE--D-GLUTAMATE LIGASE"/>
    <property type="match status" value="1"/>
</dbReference>
<keyword evidence="11 17" id="KW-0133">Cell shape</keyword>
<dbReference type="InterPro" id="IPR013221">
    <property type="entry name" value="Mur_ligase_cen"/>
</dbReference>
<dbReference type="GO" id="GO:0009252">
    <property type="term" value="P:peptidoglycan biosynthetic process"/>
    <property type="evidence" value="ECO:0007669"/>
    <property type="project" value="UniProtKB-UniRule"/>
</dbReference>
<dbReference type="SUPFAM" id="SSF53244">
    <property type="entry name" value="MurD-like peptide ligases, peptide-binding domain"/>
    <property type="match status" value="1"/>
</dbReference>
<comment type="function">
    <text evidence="1 17 18">Cell wall formation. Catalyzes the addition of glutamate to the nucleotide precursor UDP-N-acetylmuramoyl-L-alanine (UMA).</text>
</comment>
<feature type="domain" description="Mur ligase C-terminal" evidence="19">
    <location>
        <begin position="316"/>
        <end position="430"/>
    </location>
</feature>